<dbReference type="Pfam" id="PF00112">
    <property type="entry name" value="Peptidase_C1"/>
    <property type="match status" value="3"/>
</dbReference>
<evidence type="ECO:0000256" key="5">
    <source>
        <dbReference type="ARBA" id="ARBA00023145"/>
    </source>
</evidence>
<dbReference type="Gene3D" id="3.90.70.10">
    <property type="entry name" value="Cysteine proteinases"/>
    <property type="match status" value="3"/>
</dbReference>
<dbReference type="GO" id="GO:0006508">
    <property type="term" value="P:proteolysis"/>
    <property type="evidence" value="ECO:0007669"/>
    <property type="project" value="UniProtKB-KW"/>
</dbReference>
<dbReference type="PROSITE" id="PS00139">
    <property type="entry name" value="THIOL_PROTEASE_CYS"/>
    <property type="match status" value="1"/>
</dbReference>
<proteinExistence type="inferred from homology"/>
<feature type="domain" description="Cathepsin propeptide inhibitor" evidence="8">
    <location>
        <begin position="310"/>
        <end position="367"/>
    </location>
</feature>
<dbReference type="InterPro" id="IPR000668">
    <property type="entry name" value="Peptidase_C1A_C"/>
</dbReference>
<evidence type="ECO:0000256" key="3">
    <source>
        <dbReference type="ARBA" id="ARBA00022801"/>
    </source>
</evidence>
<dbReference type="GO" id="GO:0008234">
    <property type="term" value="F:cysteine-type peptidase activity"/>
    <property type="evidence" value="ECO:0007669"/>
    <property type="project" value="UniProtKB-KW"/>
</dbReference>
<dbReference type="PRINTS" id="PR00705">
    <property type="entry name" value="PAPAIN"/>
</dbReference>
<feature type="domain" description="Peptidase C1A papain C-terminal" evidence="7">
    <location>
        <begin position="728"/>
        <end position="934"/>
    </location>
</feature>
<dbReference type="PANTHER" id="PTHR12411">
    <property type="entry name" value="CYSTEINE PROTEASE FAMILY C1-RELATED"/>
    <property type="match status" value="1"/>
</dbReference>
<gene>
    <name evidence="9" type="ORF">LSAA_11283</name>
</gene>
<feature type="domain" description="Peptidase C1A papain C-terminal" evidence="7">
    <location>
        <begin position="54"/>
        <end position="270"/>
    </location>
</feature>
<dbReference type="AlphaFoldDB" id="A0A7R8D3C1"/>
<dbReference type="InterPro" id="IPR039417">
    <property type="entry name" value="Peptidase_C1A_papain-like"/>
</dbReference>
<reference evidence="9" key="1">
    <citation type="submission" date="2021-02" db="EMBL/GenBank/DDBJ databases">
        <authorList>
            <person name="Bekaert M."/>
        </authorList>
    </citation>
    <scope>NUCLEOTIDE SEQUENCE</scope>
    <source>
        <strain evidence="9">IoA-00</strain>
    </source>
</reference>
<protein>
    <submittedName>
        <fullName evidence="9">(salmon louse) hypothetical protein</fullName>
    </submittedName>
</protein>
<keyword evidence="2" id="KW-0645">Protease</keyword>
<name>A0A7R8D3C1_LEPSM</name>
<comment type="similarity">
    <text evidence="1">Belongs to the peptidase C1 family.</text>
</comment>
<dbReference type="CDD" id="cd02248">
    <property type="entry name" value="Peptidase_C1A"/>
    <property type="match status" value="3"/>
</dbReference>
<sequence>MLIPKRTWDMGINEFSDLTDEEFESKYMGYSPMSSSAGLVTRTAAPKQGNIKDLPESVDWERERSHHRRQESGLNKIESYVAIENNMTSPPLLSTQQITSCSSNPYSCGGSGGCKGAINEIAYMYTQLYGIETETEYPYTSGFTQESGECLYNASSVTGKMGHIRGYEVLPPNDMYSVMEHLTNKGPLGVSVYAGRFKSYKSGILNGCSFGKYYYQSCHPNDGYGTDPIDGPYWLVRNSWGNSWGINGVAKLKRYTTTECGINSTPEYGMKCDGDGIVEQKVCGNCGVLLHATALAAGTSSPTQREIQEFESFVKEYSKSYHNRALRSLKLKVFVDNLREIEEHNANPKRTWDMGINEFSDLTDEEFESKYMGYSPMSSSAGLVTRTAAPKQGNIKDLPESVDWREKGVITDVKNQGSFEQIESYVAIENNMTSPPLLSTQQITSCSSNPYSCGGSGGCKGAINEIAYMYTQLYGIETEKEYPYTSGFTEESGECLYNASSVTGKMAHVRGYEVLPPNDMYSVMEHLANKGPLGVSVYAGRFKSYKSGILNGCDFNANIVINHAIQMIGYGTDPVDGPYWLVRNSWGNTWGINGVAKLKRYTTTECGINSTPEYGIKCEGDVASFASSSKFSVKEIQEFEKFEKDFGRNYGVRSDRSLRMKIFVQNLRDIQAHNSNPKRTYNKGINQFADMTEKEFQEGYLGYIKVPGLVNGVIARKTKEEDQDFSKLPENIDWREKGAIGVIRDQGNCGSCWAFSSMENIESYVFIETGVLPTLAPQQITSCSVNPYHCGGQGGCKGAISQVGYMYTQLYGLSMEEDYPYVSGMTENTEECTFDSKSGKPLARIREVGPLSVNVDATNFRFYSNGMLDGCDFDQNININHVVQLIGYGNNSEQGPYWLIRNSWSTTWGDEGILKMRRYPETKCGFDSTPLNGTGCVYDGNDVQKVCGNCGIIFDTSYPIGASIQS</sequence>
<dbReference type="InterPro" id="IPR038765">
    <property type="entry name" value="Papain-like_cys_pep_sf"/>
</dbReference>
<dbReference type="SMART" id="SM00645">
    <property type="entry name" value="Pept_C1"/>
    <property type="match status" value="3"/>
</dbReference>
<keyword evidence="3" id="KW-0378">Hydrolase</keyword>
<evidence type="ECO:0000256" key="6">
    <source>
        <dbReference type="ARBA" id="ARBA00023157"/>
    </source>
</evidence>
<dbReference type="InterPro" id="IPR025660">
    <property type="entry name" value="Pept_his_AS"/>
</dbReference>
<dbReference type="SMART" id="SM00848">
    <property type="entry name" value="Inhibitor_I29"/>
    <property type="match status" value="2"/>
</dbReference>
<evidence type="ECO:0000256" key="1">
    <source>
        <dbReference type="ARBA" id="ARBA00008455"/>
    </source>
</evidence>
<keyword evidence="4" id="KW-0788">Thiol protease</keyword>
<keyword evidence="10" id="KW-1185">Reference proteome</keyword>
<dbReference type="OrthoDB" id="10253408at2759"/>
<dbReference type="SUPFAM" id="SSF54001">
    <property type="entry name" value="Cysteine proteinases"/>
    <property type="match status" value="3"/>
</dbReference>
<keyword evidence="5" id="KW-0865">Zymogen</keyword>
<accession>A0A7R8D3C1</accession>
<dbReference type="InterPro" id="IPR013201">
    <property type="entry name" value="Prot_inhib_I29"/>
</dbReference>
<dbReference type="InterPro" id="IPR000169">
    <property type="entry name" value="Pept_cys_AS"/>
</dbReference>
<feature type="domain" description="Peptidase C1A papain C-terminal" evidence="7">
    <location>
        <begin position="398"/>
        <end position="616"/>
    </location>
</feature>
<feature type="domain" description="Cathepsin propeptide inhibitor" evidence="8">
    <location>
        <begin position="639"/>
        <end position="696"/>
    </location>
</feature>
<dbReference type="PROSITE" id="PS00639">
    <property type="entry name" value="THIOL_PROTEASE_HIS"/>
    <property type="match status" value="1"/>
</dbReference>
<dbReference type="Pfam" id="PF08246">
    <property type="entry name" value="Inhibitor_I29"/>
    <property type="match status" value="2"/>
</dbReference>
<dbReference type="Proteomes" id="UP000675881">
    <property type="component" value="Chromosome 6"/>
</dbReference>
<evidence type="ECO:0000259" key="8">
    <source>
        <dbReference type="SMART" id="SM00848"/>
    </source>
</evidence>
<evidence type="ECO:0000259" key="7">
    <source>
        <dbReference type="SMART" id="SM00645"/>
    </source>
</evidence>
<evidence type="ECO:0000313" key="10">
    <source>
        <dbReference type="Proteomes" id="UP000675881"/>
    </source>
</evidence>
<evidence type="ECO:0000256" key="4">
    <source>
        <dbReference type="ARBA" id="ARBA00022807"/>
    </source>
</evidence>
<dbReference type="InterPro" id="IPR013128">
    <property type="entry name" value="Peptidase_C1A"/>
</dbReference>
<evidence type="ECO:0000313" key="9">
    <source>
        <dbReference type="EMBL" id="CAF2965484.1"/>
    </source>
</evidence>
<dbReference type="EMBL" id="HG994585">
    <property type="protein sequence ID" value="CAF2965484.1"/>
    <property type="molecule type" value="Genomic_DNA"/>
</dbReference>
<organism evidence="9 10">
    <name type="scientific">Lepeophtheirus salmonis</name>
    <name type="common">Salmon louse</name>
    <name type="synonym">Caligus salmonis</name>
    <dbReference type="NCBI Taxonomy" id="72036"/>
    <lineage>
        <taxon>Eukaryota</taxon>
        <taxon>Metazoa</taxon>
        <taxon>Ecdysozoa</taxon>
        <taxon>Arthropoda</taxon>
        <taxon>Crustacea</taxon>
        <taxon>Multicrustacea</taxon>
        <taxon>Hexanauplia</taxon>
        <taxon>Copepoda</taxon>
        <taxon>Siphonostomatoida</taxon>
        <taxon>Caligidae</taxon>
        <taxon>Lepeophtheirus</taxon>
    </lineage>
</organism>
<evidence type="ECO:0000256" key="2">
    <source>
        <dbReference type="ARBA" id="ARBA00022670"/>
    </source>
</evidence>
<keyword evidence="6" id="KW-1015">Disulfide bond</keyword>